<feature type="compositionally biased region" description="Polar residues" evidence="1">
    <location>
        <begin position="131"/>
        <end position="150"/>
    </location>
</feature>
<comment type="caution">
    <text evidence="2">The sequence shown here is derived from an EMBL/GenBank/DDBJ whole genome shotgun (WGS) entry which is preliminary data.</text>
</comment>
<dbReference type="Proteomes" id="UP001233172">
    <property type="component" value="Unassembled WGS sequence"/>
</dbReference>
<proteinExistence type="predicted"/>
<accession>A0AAD8BMX7</accession>
<feature type="region of interest" description="Disordered" evidence="1">
    <location>
        <begin position="88"/>
        <end position="163"/>
    </location>
</feature>
<organism evidence="2 3">
    <name type="scientific">Biomphalaria pfeifferi</name>
    <name type="common">Bloodfluke planorb</name>
    <name type="synonym">Freshwater snail</name>
    <dbReference type="NCBI Taxonomy" id="112525"/>
    <lineage>
        <taxon>Eukaryota</taxon>
        <taxon>Metazoa</taxon>
        <taxon>Spiralia</taxon>
        <taxon>Lophotrochozoa</taxon>
        <taxon>Mollusca</taxon>
        <taxon>Gastropoda</taxon>
        <taxon>Heterobranchia</taxon>
        <taxon>Euthyneura</taxon>
        <taxon>Panpulmonata</taxon>
        <taxon>Hygrophila</taxon>
        <taxon>Lymnaeoidea</taxon>
        <taxon>Planorbidae</taxon>
        <taxon>Biomphalaria</taxon>
    </lineage>
</organism>
<evidence type="ECO:0000313" key="3">
    <source>
        <dbReference type="Proteomes" id="UP001233172"/>
    </source>
</evidence>
<evidence type="ECO:0000313" key="2">
    <source>
        <dbReference type="EMBL" id="KAK0057007.1"/>
    </source>
</evidence>
<reference evidence="2" key="2">
    <citation type="submission" date="2023-04" db="EMBL/GenBank/DDBJ databases">
        <authorList>
            <person name="Bu L."/>
            <person name="Lu L."/>
            <person name="Laidemitt M.R."/>
            <person name="Zhang S.M."/>
            <person name="Mutuku M."/>
            <person name="Mkoji G."/>
            <person name="Steinauer M."/>
            <person name="Loker E.S."/>
        </authorList>
    </citation>
    <scope>NUCLEOTIDE SEQUENCE</scope>
    <source>
        <strain evidence="2">KasaAsao</strain>
        <tissue evidence="2">Whole Snail</tissue>
    </source>
</reference>
<dbReference type="AlphaFoldDB" id="A0AAD8BMX7"/>
<protein>
    <submittedName>
        <fullName evidence="2">Uncharacterized protein</fullName>
    </submittedName>
</protein>
<name>A0AAD8BMX7_BIOPF</name>
<sequence>MDYNCTVHRSVQTQTNGLRLYCTSLSSNSNKWTTIVLYIAQFKPKQIVAVNSLHGLGGVNIATFFGLVFTRIRSDQFLSSTKFRGQDTDTKFGGQDTDTKFRGQDTDTKFRGQDTDKKVQRPRHRQKSSEAKTQTQSSEAKTQTQSSEAKTQTQSSETKSQTSSYQIHFTMITSYDSKQIYLSNVYSCQ</sequence>
<dbReference type="EMBL" id="JASAOG010000058">
    <property type="protein sequence ID" value="KAK0057007.1"/>
    <property type="molecule type" value="Genomic_DNA"/>
</dbReference>
<keyword evidence="3" id="KW-1185">Reference proteome</keyword>
<evidence type="ECO:0000256" key="1">
    <source>
        <dbReference type="SAM" id="MobiDB-lite"/>
    </source>
</evidence>
<reference evidence="2" key="1">
    <citation type="journal article" date="2023" name="PLoS Negl. Trop. Dis.">
        <title>A genome sequence for Biomphalaria pfeifferi, the major vector snail for the human-infecting parasite Schistosoma mansoni.</title>
        <authorList>
            <person name="Bu L."/>
            <person name="Lu L."/>
            <person name="Laidemitt M.R."/>
            <person name="Zhang S.M."/>
            <person name="Mutuku M."/>
            <person name="Mkoji G."/>
            <person name="Steinauer M."/>
            <person name="Loker E.S."/>
        </authorList>
    </citation>
    <scope>NUCLEOTIDE SEQUENCE</scope>
    <source>
        <strain evidence="2">KasaAsao</strain>
    </source>
</reference>
<feature type="compositionally biased region" description="Basic and acidic residues" evidence="1">
    <location>
        <begin position="97"/>
        <end position="119"/>
    </location>
</feature>
<feature type="compositionally biased region" description="Low complexity" evidence="1">
    <location>
        <begin position="151"/>
        <end position="163"/>
    </location>
</feature>
<gene>
    <name evidence="2" type="ORF">Bpfe_013659</name>
</gene>